<dbReference type="InterPro" id="IPR011701">
    <property type="entry name" value="MFS"/>
</dbReference>
<dbReference type="STRING" id="463025.BAU08_22785"/>
<comment type="subcellular location">
    <subcellularLocation>
        <location evidence="1">Membrane</location>
        <topology evidence="1">Multi-pass membrane protein</topology>
    </subcellularLocation>
</comment>
<dbReference type="AlphaFoldDB" id="A0A193FN29"/>
<keyword evidence="4 6" id="KW-1133">Transmembrane helix</keyword>
<feature type="transmembrane region" description="Helical" evidence="6">
    <location>
        <begin position="48"/>
        <end position="67"/>
    </location>
</feature>
<feature type="transmembrane region" description="Helical" evidence="6">
    <location>
        <begin position="255"/>
        <end position="275"/>
    </location>
</feature>
<evidence type="ECO:0000256" key="6">
    <source>
        <dbReference type="SAM" id="Phobius"/>
    </source>
</evidence>
<dbReference type="GO" id="GO:0005886">
    <property type="term" value="C:plasma membrane"/>
    <property type="evidence" value="ECO:0007669"/>
    <property type="project" value="TreeGrafter"/>
</dbReference>
<evidence type="ECO:0000313" key="8">
    <source>
        <dbReference type="EMBL" id="ANN68663.1"/>
    </source>
</evidence>
<evidence type="ECO:0000256" key="1">
    <source>
        <dbReference type="ARBA" id="ARBA00004141"/>
    </source>
</evidence>
<feature type="transmembrane region" description="Helical" evidence="6">
    <location>
        <begin position="163"/>
        <end position="185"/>
    </location>
</feature>
<evidence type="ECO:0000256" key="4">
    <source>
        <dbReference type="ARBA" id="ARBA00022989"/>
    </source>
</evidence>
<keyword evidence="3 6" id="KW-0812">Transmembrane</keyword>
<name>A0A193FN29_9BORD</name>
<feature type="transmembrane region" description="Helical" evidence="6">
    <location>
        <begin position="218"/>
        <end position="235"/>
    </location>
</feature>
<feature type="transmembrane region" description="Helical" evidence="6">
    <location>
        <begin position="104"/>
        <end position="126"/>
    </location>
</feature>
<evidence type="ECO:0000256" key="2">
    <source>
        <dbReference type="ARBA" id="ARBA00022448"/>
    </source>
</evidence>
<feature type="transmembrane region" description="Helical" evidence="6">
    <location>
        <begin position="347"/>
        <end position="367"/>
    </location>
</feature>
<feature type="transmembrane region" description="Helical" evidence="6">
    <location>
        <begin position="287"/>
        <end position="305"/>
    </location>
</feature>
<evidence type="ECO:0000259" key="7">
    <source>
        <dbReference type="PROSITE" id="PS50850"/>
    </source>
</evidence>
<sequence>MPWPSKRPAAPRHLPLLVAMTSVCGFVATDIFLPAIPALSLAYERDATQIQAMFSVFLYALAVSQLVHGPLSDVLGRRIPLLASLAAYSIASLAIPWTDRYEAVLLWRVVQGVGACGAIVVGRAVAADFHRGDALRDFFLGVSIFVGMSPALAPVLGQQLYSALGWQACFVFTAAFGALLGLLVYAGLPESRDAAAAAGVGVRHALTAYAQVLRAPGFLLNTAIIAVAQAAYFAYLSESTFLLLRQGVPAGALGYAYISLAAAYVAGNTVARVLAPRVGSPALYRHGSLLFLCAGIALGVGLPLLPASTALLLAGVSVLTFANGFLLPLGTAAAVGAARAHTASASGLAGFLQLSCAALAAQAIGPLTSHRPAAFGGVMLGLGMANFALYLALRKRLA</sequence>
<feature type="transmembrane region" description="Helical" evidence="6">
    <location>
        <begin position="138"/>
        <end position="157"/>
    </location>
</feature>
<dbReference type="EMBL" id="CP016171">
    <property type="protein sequence ID" value="ANN73803.1"/>
    <property type="molecule type" value="Genomic_DNA"/>
</dbReference>
<dbReference type="PROSITE" id="PS50850">
    <property type="entry name" value="MFS"/>
    <property type="match status" value="1"/>
</dbReference>
<feature type="transmembrane region" description="Helical" evidence="6">
    <location>
        <begin position="373"/>
        <end position="393"/>
    </location>
</feature>
<dbReference type="Pfam" id="PF07690">
    <property type="entry name" value="MFS_1"/>
    <property type="match status" value="1"/>
</dbReference>
<evidence type="ECO:0000256" key="3">
    <source>
        <dbReference type="ARBA" id="ARBA00022692"/>
    </source>
</evidence>
<feature type="transmembrane region" description="Helical" evidence="6">
    <location>
        <begin position="79"/>
        <end position="98"/>
    </location>
</feature>
<evidence type="ECO:0000313" key="9">
    <source>
        <dbReference type="EMBL" id="ANN73803.1"/>
    </source>
</evidence>
<accession>A0A193FN29</accession>
<dbReference type="OrthoDB" id="9814303at2"/>
<dbReference type="RefSeq" id="WP_066355744.1">
    <property type="nucleotide sequence ID" value="NZ_CBCSFJ010000004.1"/>
</dbReference>
<evidence type="ECO:0000313" key="11">
    <source>
        <dbReference type="Proteomes" id="UP000092213"/>
    </source>
</evidence>
<evidence type="ECO:0000256" key="5">
    <source>
        <dbReference type="ARBA" id="ARBA00023136"/>
    </source>
</evidence>
<dbReference type="InterPro" id="IPR036259">
    <property type="entry name" value="MFS_trans_sf"/>
</dbReference>
<feature type="transmembrane region" description="Helical" evidence="6">
    <location>
        <begin position="14"/>
        <end position="36"/>
    </location>
</feature>
<dbReference type="SUPFAM" id="SSF103473">
    <property type="entry name" value="MFS general substrate transporter"/>
    <property type="match status" value="1"/>
</dbReference>
<feature type="transmembrane region" description="Helical" evidence="6">
    <location>
        <begin position="311"/>
        <end position="335"/>
    </location>
</feature>
<dbReference type="Proteomes" id="UP000091897">
    <property type="component" value="Chromosome"/>
</dbReference>
<dbReference type="PANTHER" id="PTHR23502">
    <property type="entry name" value="MAJOR FACILITATOR SUPERFAMILY"/>
    <property type="match status" value="1"/>
</dbReference>
<reference evidence="10 11" key="1">
    <citation type="submission" date="2016-06" db="EMBL/GenBank/DDBJ databases">
        <title>Complete genome sequences of Bordetella bronchialis and Bordetella flabilis.</title>
        <authorList>
            <person name="LiPuma J.J."/>
            <person name="Spilker T."/>
        </authorList>
    </citation>
    <scope>NUCLEOTIDE SEQUENCE [LARGE SCALE GENOMIC DNA]</scope>
    <source>
        <strain evidence="9 11">AU17976</strain>
        <strain evidence="8 10">AU3182</strain>
    </source>
</reference>
<keyword evidence="2" id="KW-0813">Transport</keyword>
<dbReference type="Gene3D" id="1.20.1720.10">
    <property type="entry name" value="Multidrug resistance protein D"/>
    <property type="match status" value="1"/>
</dbReference>
<dbReference type="KEGG" id="bbro:BAU06_22255"/>
<dbReference type="EMBL" id="CP016170">
    <property type="protein sequence ID" value="ANN68663.1"/>
    <property type="molecule type" value="Genomic_DNA"/>
</dbReference>
<dbReference type="Proteomes" id="UP000092213">
    <property type="component" value="Chromosome"/>
</dbReference>
<feature type="domain" description="Major facilitator superfamily (MFS) profile" evidence="7">
    <location>
        <begin position="14"/>
        <end position="398"/>
    </location>
</feature>
<dbReference type="GO" id="GO:0022857">
    <property type="term" value="F:transmembrane transporter activity"/>
    <property type="evidence" value="ECO:0007669"/>
    <property type="project" value="InterPro"/>
</dbReference>
<dbReference type="PANTHER" id="PTHR23502:SF132">
    <property type="entry name" value="POLYAMINE TRANSPORTER 2-RELATED"/>
    <property type="match status" value="1"/>
</dbReference>
<gene>
    <name evidence="8" type="ORF">BAU06_22255</name>
    <name evidence="9" type="ORF">BAU08_22785</name>
</gene>
<keyword evidence="5 6" id="KW-0472">Membrane</keyword>
<proteinExistence type="predicted"/>
<protein>
    <recommendedName>
        <fullName evidence="7">Major facilitator superfamily (MFS) profile domain-containing protein</fullName>
    </recommendedName>
</protein>
<organism evidence="9 11">
    <name type="scientific">Bordetella bronchialis</name>
    <dbReference type="NCBI Taxonomy" id="463025"/>
    <lineage>
        <taxon>Bacteria</taxon>
        <taxon>Pseudomonadati</taxon>
        <taxon>Pseudomonadota</taxon>
        <taxon>Betaproteobacteria</taxon>
        <taxon>Burkholderiales</taxon>
        <taxon>Alcaligenaceae</taxon>
        <taxon>Bordetella</taxon>
    </lineage>
</organism>
<dbReference type="GO" id="GO:1990961">
    <property type="term" value="P:xenobiotic detoxification by transmembrane export across the plasma membrane"/>
    <property type="evidence" value="ECO:0007669"/>
    <property type="project" value="TreeGrafter"/>
</dbReference>
<evidence type="ECO:0000313" key="10">
    <source>
        <dbReference type="Proteomes" id="UP000091897"/>
    </source>
</evidence>
<dbReference type="InterPro" id="IPR020846">
    <property type="entry name" value="MFS_dom"/>
</dbReference>
<keyword evidence="10" id="KW-1185">Reference proteome</keyword>